<feature type="compositionally biased region" description="Basic and acidic residues" evidence="11">
    <location>
        <begin position="536"/>
        <end position="547"/>
    </location>
</feature>
<dbReference type="PROSITE" id="PS51626">
    <property type="entry name" value="SAM_MT_TRM1"/>
    <property type="match status" value="1"/>
</dbReference>
<feature type="region of interest" description="Disordered" evidence="11">
    <location>
        <begin position="586"/>
        <end position="611"/>
    </location>
</feature>
<dbReference type="NCBIfam" id="TIGR00308">
    <property type="entry name" value="TRM1"/>
    <property type="match status" value="1"/>
</dbReference>
<keyword evidence="14" id="KW-1185">Reference proteome</keyword>
<comment type="similarity">
    <text evidence="10">Belongs to the class I-like SAM-binding methyltransferase superfamily. Trm1 family.</text>
</comment>
<evidence type="ECO:0000313" key="13">
    <source>
        <dbReference type="EMBL" id="KAK5581034.1"/>
    </source>
</evidence>
<keyword evidence="2 10" id="KW-0489">Methyltransferase</keyword>
<keyword evidence="4 10" id="KW-0949">S-adenosyl-L-methionine</keyword>
<dbReference type="AlphaFoldDB" id="A0AAN7TWA7"/>
<dbReference type="FunFam" id="3.30.56.70:FF:000001">
    <property type="entry name" value="tRNA (guanine(26)-N(2))-dimethyltransferase"/>
    <property type="match status" value="1"/>
</dbReference>
<evidence type="ECO:0000256" key="6">
    <source>
        <dbReference type="ARBA" id="ARBA00022884"/>
    </source>
</evidence>
<keyword evidence="6 10" id="KW-0694">RNA-binding</keyword>
<sequence length="611" mass="68323">MEDVKMNGNKSADVIETSPETTTTTTTTTNNTMTSKENTTTTATESTPLETLPSSNIVTVTENSATILYNNQNEVFYNPVQEFNRDMSILMIKLFIEERKKESLERGKPFKKVRILEALAATGLRSIRYAKEIGEDLDYILANDILQDAVDSIKKNRAYNNVPEERIHPNLGDATMVMMENRSHSKQYDVVDVDPYGAPTPFLDSAVQAVADGGLLCVTATDTSVLCGSYPEACFHKYQSVPVHRAGYCHEMGLRILLHSIEQHANRYKRHIVPLLSLSVDFYVRVFVRVYSSPLEAKKALSKMANIFSCIGCGSFHIQPTGVVKEEGNSIKYKVPLLNKEVGSHCAHCTKQYQFAGPFWAKRIHNVDFCKQALSFLEKNPTTFNTSRRMYGVLTSVIDELPDQMFYFKSDHFTHTLHLSTPSSAIIKSAILNGGYKVSSSHVLPSIKTDAPFEFLWDIFRTYAKENPPKNLGPDSPAHHILSKEPKHKIDFTKHPLAKGEHPDVPKYFPNPKENWGPGSRAGKSASSTATANKKRSSDDANIESKKTRNQNKKKKDAATTNCIYFIHNKCFKGDKCEYIHSKPCDTTTESNTTTTPATTETTATNTTVDK</sequence>
<dbReference type="EMBL" id="JAVFKY010000002">
    <property type="protein sequence ID" value="KAK5581034.1"/>
    <property type="molecule type" value="Genomic_DNA"/>
</dbReference>
<feature type="domain" description="C3H1-type" evidence="12">
    <location>
        <begin position="557"/>
        <end position="584"/>
    </location>
</feature>
<dbReference type="InterPro" id="IPR000571">
    <property type="entry name" value="Znf_CCCH"/>
</dbReference>
<feature type="region of interest" description="Disordered" evidence="11">
    <location>
        <begin position="495"/>
        <end position="557"/>
    </location>
</feature>
<dbReference type="SUPFAM" id="SSF53335">
    <property type="entry name" value="S-adenosyl-L-methionine-dependent methyltransferases"/>
    <property type="match status" value="1"/>
</dbReference>
<dbReference type="Pfam" id="PF02005">
    <property type="entry name" value="TRM"/>
    <property type="match status" value="1"/>
</dbReference>
<feature type="region of interest" description="Disordered" evidence="11">
    <location>
        <begin position="1"/>
        <end position="49"/>
    </location>
</feature>
<evidence type="ECO:0000256" key="9">
    <source>
        <dbReference type="PROSITE-ProRule" id="PRU00723"/>
    </source>
</evidence>
<dbReference type="GO" id="GO:0008270">
    <property type="term" value="F:zinc ion binding"/>
    <property type="evidence" value="ECO:0007669"/>
    <property type="project" value="UniProtKB-KW"/>
</dbReference>
<dbReference type="GO" id="GO:0005634">
    <property type="term" value="C:nucleus"/>
    <property type="evidence" value="ECO:0007669"/>
    <property type="project" value="TreeGrafter"/>
</dbReference>
<gene>
    <name evidence="13" type="ORF">RB653_001062</name>
</gene>
<protein>
    <recommendedName>
        <fullName evidence="7 10">tRNA (guanine(26)-N(2))-dimethyltransferase</fullName>
        <ecNumber evidence="7 10">2.1.1.216</ecNumber>
    </recommendedName>
</protein>
<evidence type="ECO:0000256" key="3">
    <source>
        <dbReference type="ARBA" id="ARBA00022679"/>
    </source>
</evidence>
<evidence type="ECO:0000259" key="12">
    <source>
        <dbReference type="PROSITE" id="PS50103"/>
    </source>
</evidence>
<comment type="catalytic activity">
    <reaction evidence="8 10">
        <text>guanosine(26) in tRNA + 2 S-adenosyl-L-methionine = N(2)-dimethylguanosine(26) in tRNA + 2 S-adenosyl-L-homocysteine + 2 H(+)</text>
        <dbReference type="Rhea" id="RHEA:43140"/>
        <dbReference type="Rhea" id="RHEA-COMP:10359"/>
        <dbReference type="Rhea" id="RHEA-COMP:10360"/>
        <dbReference type="ChEBI" id="CHEBI:15378"/>
        <dbReference type="ChEBI" id="CHEBI:57856"/>
        <dbReference type="ChEBI" id="CHEBI:59789"/>
        <dbReference type="ChEBI" id="CHEBI:74269"/>
        <dbReference type="ChEBI" id="CHEBI:74513"/>
        <dbReference type="EC" id="2.1.1.216"/>
    </reaction>
</comment>
<feature type="zinc finger region" description="C3H1-type" evidence="9">
    <location>
        <begin position="557"/>
        <end position="584"/>
    </location>
</feature>
<dbReference type="PANTHER" id="PTHR10631:SF3">
    <property type="entry name" value="TRNA (GUANINE(26)-N(2))-DIMETHYLTRANSFERASE"/>
    <property type="match status" value="1"/>
</dbReference>
<dbReference type="EC" id="2.1.1.216" evidence="7 10"/>
<reference evidence="13 14" key="1">
    <citation type="submission" date="2023-11" db="EMBL/GenBank/DDBJ databases">
        <title>Dfirmibasis_genome.</title>
        <authorList>
            <person name="Edelbroek B."/>
            <person name="Kjellin J."/>
            <person name="Jerlstrom-Hultqvist J."/>
            <person name="Soderbom F."/>
        </authorList>
    </citation>
    <scope>NUCLEOTIDE SEQUENCE [LARGE SCALE GENOMIC DNA]</scope>
    <source>
        <strain evidence="13 14">TNS-C-14</strain>
    </source>
</reference>
<keyword evidence="3 10" id="KW-0808">Transferase</keyword>
<keyword evidence="1 10" id="KW-0820">tRNA-binding</keyword>
<dbReference type="GO" id="GO:0000049">
    <property type="term" value="F:tRNA binding"/>
    <property type="evidence" value="ECO:0007669"/>
    <property type="project" value="UniProtKB-UniRule"/>
</dbReference>
<evidence type="ECO:0000256" key="10">
    <source>
        <dbReference type="PROSITE-ProRule" id="PRU00958"/>
    </source>
</evidence>
<evidence type="ECO:0000256" key="4">
    <source>
        <dbReference type="ARBA" id="ARBA00022691"/>
    </source>
</evidence>
<dbReference type="GO" id="GO:0002940">
    <property type="term" value="P:tRNA N2-guanine methylation"/>
    <property type="evidence" value="ECO:0007669"/>
    <property type="project" value="TreeGrafter"/>
</dbReference>
<evidence type="ECO:0000313" key="14">
    <source>
        <dbReference type="Proteomes" id="UP001344447"/>
    </source>
</evidence>
<keyword evidence="9" id="KW-0863">Zinc-finger</keyword>
<feature type="compositionally biased region" description="Basic and acidic residues" evidence="11">
    <location>
        <begin position="495"/>
        <end position="505"/>
    </location>
</feature>
<dbReference type="GO" id="GO:0160104">
    <property type="term" value="F:tRNA (guanine(26)-N2)-dimethyltransferase activity"/>
    <property type="evidence" value="ECO:0007669"/>
    <property type="project" value="UniProtKB-UniRule"/>
</dbReference>
<keyword evidence="5 10" id="KW-0819">tRNA processing</keyword>
<dbReference type="Gene3D" id="3.30.56.70">
    <property type="entry name" value="N2,N2-dimethylguanosine tRNA methyltransferase, C-terminal domain"/>
    <property type="match status" value="1"/>
</dbReference>
<evidence type="ECO:0000256" key="2">
    <source>
        <dbReference type="ARBA" id="ARBA00022603"/>
    </source>
</evidence>
<evidence type="ECO:0000256" key="5">
    <source>
        <dbReference type="ARBA" id="ARBA00022694"/>
    </source>
</evidence>
<dbReference type="PROSITE" id="PS50103">
    <property type="entry name" value="ZF_C3H1"/>
    <property type="match status" value="1"/>
</dbReference>
<dbReference type="Gene3D" id="3.40.50.150">
    <property type="entry name" value="Vaccinia Virus protein VP39"/>
    <property type="match status" value="1"/>
</dbReference>
<dbReference type="FunFam" id="3.40.50.150:FF:000051">
    <property type="entry name" value="tRNA (guanine(26)-N(2))-dimethyltransferase"/>
    <property type="match status" value="1"/>
</dbReference>
<organism evidence="13 14">
    <name type="scientific">Dictyostelium firmibasis</name>
    <dbReference type="NCBI Taxonomy" id="79012"/>
    <lineage>
        <taxon>Eukaryota</taxon>
        <taxon>Amoebozoa</taxon>
        <taxon>Evosea</taxon>
        <taxon>Eumycetozoa</taxon>
        <taxon>Dictyostelia</taxon>
        <taxon>Dictyosteliales</taxon>
        <taxon>Dictyosteliaceae</taxon>
        <taxon>Dictyostelium</taxon>
    </lineage>
</organism>
<name>A0AAN7TWA7_9MYCE</name>
<feature type="compositionally biased region" description="Low complexity" evidence="11">
    <location>
        <begin position="587"/>
        <end position="611"/>
    </location>
</feature>
<evidence type="ECO:0000256" key="8">
    <source>
        <dbReference type="ARBA" id="ARBA00051897"/>
    </source>
</evidence>
<proteinExistence type="inferred from homology"/>
<evidence type="ECO:0000256" key="11">
    <source>
        <dbReference type="SAM" id="MobiDB-lite"/>
    </source>
</evidence>
<dbReference type="Proteomes" id="UP001344447">
    <property type="component" value="Unassembled WGS sequence"/>
</dbReference>
<keyword evidence="9" id="KW-0479">Metal-binding</keyword>
<keyword evidence="9" id="KW-0862">Zinc</keyword>
<feature type="compositionally biased region" description="Low complexity" evidence="11">
    <location>
        <begin position="16"/>
        <end position="49"/>
    </location>
</feature>
<comment type="caution">
    <text evidence="13">The sequence shown here is derived from an EMBL/GenBank/DDBJ whole genome shotgun (WGS) entry which is preliminary data.</text>
</comment>
<dbReference type="InterPro" id="IPR002905">
    <property type="entry name" value="Trm1"/>
</dbReference>
<dbReference type="PANTHER" id="PTHR10631">
    <property type="entry name" value="N 2 ,N 2 -DIMETHYLGUANOSINE TRNA METHYLTRANSFERASE"/>
    <property type="match status" value="1"/>
</dbReference>
<dbReference type="InterPro" id="IPR029063">
    <property type="entry name" value="SAM-dependent_MTases_sf"/>
</dbReference>
<accession>A0AAN7TWA7</accession>
<dbReference type="InterPro" id="IPR042296">
    <property type="entry name" value="tRNA_met_Trm1_C"/>
</dbReference>
<evidence type="ECO:0000256" key="1">
    <source>
        <dbReference type="ARBA" id="ARBA00022555"/>
    </source>
</evidence>
<evidence type="ECO:0000256" key="7">
    <source>
        <dbReference type="ARBA" id="ARBA00039099"/>
    </source>
</evidence>